<dbReference type="Gene3D" id="1.10.472.80">
    <property type="entry name" value="Ypt/Rab-GAP domain of gyp1p, domain 3"/>
    <property type="match status" value="1"/>
</dbReference>
<dbReference type="EMBL" id="UYRX01001197">
    <property type="protein sequence ID" value="VDK88650.1"/>
    <property type="molecule type" value="Genomic_DNA"/>
</dbReference>
<name>A0A3P6UAQ1_LITSI</name>
<evidence type="ECO:0000313" key="5">
    <source>
        <dbReference type="Proteomes" id="UP000277928"/>
    </source>
</evidence>
<dbReference type="Proteomes" id="UP000277928">
    <property type="component" value="Unassembled WGS sequence"/>
</dbReference>
<dbReference type="GO" id="GO:0005096">
    <property type="term" value="F:GTPase activator activity"/>
    <property type="evidence" value="ECO:0007669"/>
    <property type="project" value="UniProtKB-KW"/>
</dbReference>
<gene>
    <name evidence="4" type="ORF">NLS_LOCUS8776</name>
</gene>
<dbReference type="SMART" id="SM00164">
    <property type="entry name" value="TBC"/>
    <property type="match status" value="1"/>
</dbReference>
<dbReference type="OMA" id="GKEMDHR"/>
<dbReference type="Gene3D" id="2.30.29.230">
    <property type="match status" value="1"/>
</dbReference>
<protein>
    <recommendedName>
        <fullName evidence="3">Rab-GAP TBC domain-containing protein</fullName>
    </recommendedName>
</protein>
<dbReference type="Gene3D" id="1.10.8.270">
    <property type="entry name" value="putative rabgap domain of human tbc1 domain family member 14 like domains"/>
    <property type="match status" value="1"/>
</dbReference>
<dbReference type="PANTHER" id="PTHR22957:SF547">
    <property type="entry name" value="TBC1 DOMAIN FAMILY MEMBER 16"/>
    <property type="match status" value="1"/>
</dbReference>
<feature type="compositionally biased region" description="Acidic residues" evidence="2">
    <location>
        <begin position="130"/>
        <end position="142"/>
    </location>
</feature>
<dbReference type="STRING" id="42156.A0A3P6UAQ1"/>
<organism evidence="4 5">
    <name type="scientific">Litomosoides sigmodontis</name>
    <name type="common">Filarial nematode worm</name>
    <dbReference type="NCBI Taxonomy" id="42156"/>
    <lineage>
        <taxon>Eukaryota</taxon>
        <taxon>Metazoa</taxon>
        <taxon>Ecdysozoa</taxon>
        <taxon>Nematoda</taxon>
        <taxon>Chromadorea</taxon>
        <taxon>Rhabditida</taxon>
        <taxon>Spirurina</taxon>
        <taxon>Spiruromorpha</taxon>
        <taxon>Filarioidea</taxon>
        <taxon>Onchocercidae</taxon>
        <taxon>Litomosoides</taxon>
    </lineage>
</organism>
<feature type="region of interest" description="Disordered" evidence="2">
    <location>
        <begin position="112"/>
        <end position="170"/>
    </location>
</feature>
<dbReference type="GO" id="GO:0005769">
    <property type="term" value="C:early endosome"/>
    <property type="evidence" value="ECO:0007669"/>
    <property type="project" value="TreeGrafter"/>
</dbReference>
<feature type="compositionally biased region" description="Polar residues" evidence="2">
    <location>
        <begin position="199"/>
        <end position="213"/>
    </location>
</feature>
<accession>A0A3P6UAQ1</accession>
<reference evidence="4 5" key="1">
    <citation type="submission" date="2018-08" db="EMBL/GenBank/DDBJ databases">
        <authorList>
            <person name="Laetsch R D."/>
            <person name="Stevens L."/>
            <person name="Kumar S."/>
            <person name="Blaxter L. M."/>
        </authorList>
    </citation>
    <scope>NUCLEOTIDE SEQUENCE [LARGE SCALE GENOMIC DNA]</scope>
</reference>
<sequence length="755" mass="86240">MSALSDLLKKAHEALNSIRGLNNTLIGRDGDIVYSKNNVCIHDICKNDQQDTDNFIQHTPGYLTLQCQSDDALGITLILQWLSNTVLERNSTSIGSVPQDANGTTTNVEQAQFQNVNNSESRINVKSSNDDDDDRNDDEYGEEDGKTQTNDSNDDSSSTTSESDIDVEMNGDMITITATSVKRRPDLFASSENSENLNVPTINVIPNTPVDSSSIDEKDTDHSSATTTSGADEFSDGDYDELILRSSSSDDLEFLNTGQRRRKESISKSSLHLNMLQQYRERYEYLCKLTPEQFAKAHNLMFENEDDDGDDRAVSVTGKMRSMRLFFTANDQTSGQLVIATWDSHYKILHFHHGGLDKLAQLLERWNAIKGKALKDGSPSPIPDRQFLICLPKVSKVELDPEEGLYERVSWNFWKLYKNQDGSFDDAFTMRKAIYFAAIDPGLRKEVWPFLLHVYPWTSTLEQREIIRNDLFIEYQKIKKRRMQNAHNASWTDVERAISMDVARTDCDKPYFTGDNNPNVDTMKNILLNYAAAYPEIGYVQGMSDLLAPLLSVMHDETDTYWCFIGLMEQQMQYAFAPIDGKSIMEINLEYLRELLKLFVPEFFMHIARLGSDALELIFVHRWILSCYKLEFPECDTLHIWEACWSHYRTSYFHLFIAIAIISAYGKDITEQYFSNDEILLHFSSLAMHLDGSVILQKARGLLYQFHHFDKLPCTLAGLCESLNEQQEANCVQPRVYQCTTIHGEKEPCPFAEFN</sequence>
<dbReference type="InterPro" id="IPR000195">
    <property type="entry name" value="Rab-GAP-TBC_dom"/>
</dbReference>
<feature type="region of interest" description="Disordered" evidence="2">
    <location>
        <begin position="199"/>
        <end position="236"/>
    </location>
</feature>
<dbReference type="SUPFAM" id="SSF47923">
    <property type="entry name" value="Ypt/Rab-GAP domain of gyp1p"/>
    <property type="match status" value="2"/>
</dbReference>
<proteinExistence type="predicted"/>
<dbReference type="OrthoDB" id="10264062at2759"/>
<dbReference type="AlphaFoldDB" id="A0A3P6UAQ1"/>
<keyword evidence="1" id="KW-0343">GTPase activation</keyword>
<feature type="compositionally biased region" description="Polar residues" evidence="2">
    <location>
        <begin position="112"/>
        <end position="127"/>
    </location>
</feature>
<evidence type="ECO:0000313" key="4">
    <source>
        <dbReference type="EMBL" id="VDK88650.1"/>
    </source>
</evidence>
<feature type="domain" description="Rab-GAP TBC" evidence="3">
    <location>
        <begin position="438"/>
        <end position="648"/>
    </location>
</feature>
<dbReference type="PROSITE" id="PS50086">
    <property type="entry name" value="TBC_RABGAP"/>
    <property type="match status" value="1"/>
</dbReference>
<evidence type="ECO:0000259" key="3">
    <source>
        <dbReference type="PROSITE" id="PS50086"/>
    </source>
</evidence>
<dbReference type="FunFam" id="1.10.472.80:FF:000020">
    <property type="entry name" value="TBC1 domain family, member 16"/>
    <property type="match status" value="1"/>
</dbReference>
<keyword evidence="5" id="KW-1185">Reference proteome</keyword>
<dbReference type="InterPro" id="IPR035969">
    <property type="entry name" value="Rab-GAP_TBC_sf"/>
</dbReference>
<dbReference type="Pfam" id="PF00566">
    <property type="entry name" value="RabGAP-TBC"/>
    <property type="match status" value="1"/>
</dbReference>
<evidence type="ECO:0000256" key="1">
    <source>
        <dbReference type="ARBA" id="ARBA00022468"/>
    </source>
</evidence>
<feature type="compositionally biased region" description="Low complexity" evidence="2">
    <location>
        <begin position="147"/>
        <end position="162"/>
    </location>
</feature>
<dbReference type="PANTHER" id="PTHR22957">
    <property type="entry name" value="TBC1 DOMAIN FAMILY MEMBER GTPASE-ACTIVATING PROTEIN"/>
    <property type="match status" value="1"/>
</dbReference>
<evidence type="ECO:0000256" key="2">
    <source>
        <dbReference type="SAM" id="MobiDB-lite"/>
    </source>
</evidence>